<evidence type="ECO:0000256" key="2">
    <source>
        <dbReference type="ARBA" id="ARBA00022692"/>
    </source>
</evidence>
<organism evidence="8 9">
    <name type="scientific">Tahibacter amnicola</name>
    <dbReference type="NCBI Taxonomy" id="2976241"/>
    <lineage>
        <taxon>Bacteria</taxon>
        <taxon>Pseudomonadati</taxon>
        <taxon>Pseudomonadota</taxon>
        <taxon>Gammaproteobacteria</taxon>
        <taxon>Lysobacterales</taxon>
        <taxon>Rhodanobacteraceae</taxon>
        <taxon>Tahibacter</taxon>
    </lineage>
</organism>
<dbReference type="InterPro" id="IPR035952">
    <property type="entry name" value="Rhomboid-like_sf"/>
</dbReference>
<keyword evidence="4 6" id="KW-0472">Membrane</keyword>
<name>A0ABY6BEC5_9GAMM</name>
<comment type="subcellular location">
    <subcellularLocation>
        <location evidence="1">Membrane</location>
        <topology evidence="1">Multi-pass membrane protein</topology>
    </subcellularLocation>
</comment>
<dbReference type="PANTHER" id="PTHR43731">
    <property type="entry name" value="RHOMBOID PROTEASE"/>
    <property type="match status" value="1"/>
</dbReference>
<dbReference type="GO" id="GO:0006508">
    <property type="term" value="P:proteolysis"/>
    <property type="evidence" value="ECO:0007669"/>
    <property type="project" value="UniProtKB-KW"/>
</dbReference>
<reference evidence="8" key="1">
    <citation type="submission" date="2022-09" db="EMBL/GenBank/DDBJ databases">
        <title>Tahibacter sp. nov., isolated from a fresh water.</title>
        <authorList>
            <person name="Baek J.H."/>
            <person name="Lee J.K."/>
            <person name="Kim J.M."/>
            <person name="Jeon C.O."/>
        </authorList>
    </citation>
    <scope>NUCLEOTIDE SEQUENCE</scope>
    <source>
        <strain evidence="8">W38</strain>
    </source>
</reference>
<feature type="domain" description="Peptidase S54 rhomboid" evidence="7">
    <location>
        <begin position="66"/>
        <end position="196"/>
    </location>
</feature>
<dbReference type="InterPro" id="IPR050925">
    <property type="entry name" value="Rhomboid_protease_S54"/>
</dbReference>
<dbReference type="GO" id="GO:0008233">
    <property type="term" value="F:peptidase activity"/>
    <property type="evidence" value="ECO:0007669"/>
    <property type="project" value="UniProtKB-KW"/>
</dbReference>
<dbReference type="InterPro" id="IPR022764">
    <property type="entry name" value="Peptidase_S54_rhomboid_dom"/>
</dbReference>
<feature type="transmembrane region" description="Helical" evidence="6">
    <location>
        <begin position="106"/>
        <end position="122"/>
    </location>
</feature>
<feature type="transmembrane region" description="Helical" evidence="6">
    <location>
        <begin position="27"/>
        <end position="44"/>
    </location>
</feature>
<proteinExistence type="predicted"/>
<keyword evidence="8" id="KW-0378">Hydrolase</keyword>
<evidence type="ECO:0000313" key="8">
    <source>
        <dbReference type="EMBL" id="UXI68393.1"/>
    </source>
</evidence>
<feature type="transmembrane region" description="Helical" evidence="6">
    <location>
        <begin position="81"/>
        <end position="99"/>
    </location>
</feature>
<dbReference type="RefSeq" id="WP_261695353.1">
    <property type="nucleotide sequence ID" value="NZ_CP104694.1"/>
</dbReference>
<feature type="transmembrane region" description="Helical" evidence="6">
    <location>
        <begin position="128"/>
        <end position="147"/>
    </location>
</feature>
<dbReference type="SUPFAM" id="SSF144091">
    <property type="entry name" value="Rhomboid-like"/>
    <property type="match status" value="1"/>
</dbReference>
<evidence type="ECO:0000259" key="7">
    <source>
        <dbReference type="Pfam" id="PF01694"/>
    </source>
</evidence>
<protein>
    <submittedName>
        <fullName evidence="8">Rhomboid family intramembrane serine protease</fullName>
    </submittedName>
</protein>
<evidence type="ECO:0000313" key="9">
    <source>
        <dbReference type="Proteomes" id="UP001064632"/>
    </source>
</evidence>
<evidence type="ECO:0000256" key="6">
    <source>
        <dbReference type="SAM" id="Phobius"/>
    </source>
</evidence>
<keyword evidence="3 6" id="KW-1133">Transmembrane helix</keyword>
<dbReference type="EMBL" id="CP104694">
    <property type="protein sequence ID" value="UXI68393.1"/>
    <property type="molecule type" value="Genomic_DNA"/>
</dbReference>
<dbReference type="Pfam" id="PF01694">
    <property type="entry name" value="Rhomboid"/>
    <property type="match status" value="1"/>
</dbReference>
<keyword evidence="9" id="KW-1185">Reference proteome</keyword>
<evidence type="ECO:0000256" key="5">
    <source>
        <dbReference type="SAM" id="MobiDB-lite"/>
    </source>
</evidence>
<evidence type="ECO:0000256" key="3">
    <source>
        <dbReference type="ARBA" id="ARBA00022989"/>
    </source>
</evidence>
<dbReference type="Gene3D" id="1.20.1540.10">
    <property type="entry name" value="Rhomboid-like"/>
    <property type="match status" value="1"/>
</dbReference>
<feature type="region of interest" description="Disordered" evidence="5">
    <location>
        <begin position="208"/>
        <end position="234"/>
    </location>
</feature>
<feature type="transmembrane region" description="Helical" evidence="6">
    <location>
        <begin position="154"/>
        <end position="172"/>
    </location>
</feature>
<feature type="transmembrane region" description="Helical" evidence="6">
    <location>
        <begin position="178"/>
        <end position="197"/>
    </location>
</feature>
<dbReference type="PANTHER" id="PTHR43731:SF9">
    <property type="entry name" value="SLR1461 PROTEIN"/>
    <property type="match status" value="1"/>
</dbReference>
<dbReference type="Proteomes" id="UP001064632">
    <property type="component" value="Chromosome"/>
</dbReference>
<gene>
    <name evidence="8" type="ORF">N4264_01700</name>
</gene>
<accession>A0ABY6BEC5</accession>
<evidence type="ECO:0000256" key="4">
    <source>
        <dbReference type="ARBA" id="ARBA00023136"/>
    </source>
</evidence>
<evidence type="ECO:0000256" key="1">
    <source>
        <dbReference type="ARBA" id="ARBA00004141"/>
    </source>
</evidence>
<keyword evidence="2 6" id="KW-0812">Transmembrane</keyword>
<keyword evidence="8" id="KW-0645">Protease</keyword>
<sequence>MPALRPNLATMDTAAAPLRDTPQLKRAAWIAFGFVALLWLIKFIELGSTGSFSWLGVRPREWEGLLGVLTAPLVHGSFEHLFMNSMPLFVLLTLALFQYPRGSRRAIPWIWLVGGLGLWVIGRASWHIGASGLTHGLMFFLFGMGLLRRDRGATVIAMVVFFLYGSMVVTILPREAGVSWEAHLGGAFAGILAAFFWQRLDPAAAEPKPSWELEEENATAPDETYEPPRPDHVPVIWHRTETPRGVVIHFPVRRRRDDGESLH</sequence>